<feature type="transmembrane region" description="Helical" evidence="7">
    <location>
        <begin position="833"/>
        <end position="851"/>
    </location>
</feature>
<evidence type="ECO:0000256" key="5">
    <source>
        <dbReference type="ARBA" id="ARBA00023136"/>
    </source>
</evidence>
<protein>
    <recommendedName>
        <fullName evidence="8">Major facilitator superfamily (MFS) profile domain-containing protein</fullName>
    </recommendedName>
</protein>
<feature type="compositionally biased region" description="Basic and acidic residues" evidence="6">
    <location>
        <begin position="491"/>
        <end position="502"/>
    </location>
</feature>
<evidence type="ECO:0000256" key="7">
    <source>
        <dbReference type="SAM" id="Phobius"/>
    </source>
</evidence>
<keyword evidence="2" id="KW-0813">Transport</keyword>
<feature type="transmembrane region" description="Helical" evidence="7">
    <location>
        <begin position="799"/>
        <end position="821"/>
    </location>
</feature>
<feature type="transmembrane region" description="Helical" evidence="7">
    <location>
        <begin position="214"/>
        <end position="234"/>
    </location>
</feature>
<comment type="subcellular location">
    <subcellularLocation>
        <location evidence="1">Membrane</location>
        <topology evidence="1">Multi-pass membrane protein</topology>
    </subcellularLocation>
</comment>
<dbReference type="Gene3D" id="1.20.1250.20">
    <property type="entry name" value="MFS general substrate transporter like domains"/>
    <property type="match status" value="4"/>
</dbReference>
<dbReference type="Pfam" id="PF07690">
    <property type="entry name" value="MFS_1"/>
    <property type="match status" value="2"/>
</dbReference>
<keyword evidence="3 7" id="KW-0812">Transmembrane</keyword>
<feature type="compositionally biased region" description="Polar residues" evidence="6">
    <location>
        <begin position="442"/>
        <end position="458"/>
    </location>
</feature>
<feature type="transmembrane region" description="Helical" evidence="7">
    <location>
        <begin position="182"/>
        <end position="202"/>
    </location>
</feature>
<evidence type="ECO:0000256" key="4">
    <source>
        <dbReference type="ARBA" id="ARBA00022989"/>
    </source>
</evidence>
<feature type="transmembrane region" description="Helical" evidence="7">
    <location>
        <begin position="150"/>
        <end position="170"/>
    </location>
</feature>
<feature type="transmembrane region" description="Helical" evidence="7">
    <location>
        <begin position="378"/>
        <end position="401"/>
    </location>
</feature>
<dbReference type="FunFam" id="1.20.1250.20:FF:000013">
    <property type="entry name" value="MFS general substrate transporter"/>
    <property type="match status" value="1"/>
</dbReference>
<feature type="transmembrane region" description="Helical" evidence="7">
    <location>
        <begin position="323"/>
        <end position="341"/>
    </location>
</feature>
<feature type="transmembrane region" description="Helical" evidence="7">
    <location>
        <begin position="55"/>
        <end position="82"/>
    </location>
</feature>
<feature type="region of interest" description="Disordered" evidence="6">
    <location>
        <begin position="441"/>
        <end position="515"/>
    </location>
</feature>
<gene>
    <name evidence="9" type="ORF">BN1723_010743</name>
</gene>
<feature type="region of interest" description="Disordered" evidence="6">
    <location>
        <begin position="24"/>
        <end position="45"/>
    </location>
</feature>
<accession>A0A0G4L146</accession>
<feature type="transmembrane region" description="Helical" evidence="7">
    <location>
        <begin position="347"/>
        <end position="366"/>
    </location>
</feature>
<dbReference type="PANTHER" id="PTHR43791:SF91">
    <property type="entry name" value="MAJOR FACILITATOR SUPERFAMILY (MFS) PROFILE DOMAIN-CONTAINING PROTEIN-RELATED"/>
    <property type="match status" value="1"/>
</dbReference>
<dbReference type="SUPFAM" id="SSF103473">
    <property type="entry name" value="MFS general substrate transporter"/>
    <property type="match status" value="2"/>
</dbReference>
<evidence type="ECO:0000256" key="6">
    <source>
        <dbReference type="SAM" id="MobiDB-lite"/>
    </source>
</evidence>
<dbReference type="AlphaFoldDB" id="A0A0G4L146"/>
<evidence type="ECO:0000313" key="9">
    <source>
        <dbReference type="EMBL" id="CRK15691.1"/>
    </source>
</evidence>
<dbReference type="InterPro" id="IPR011701">
    <property type="entry name" value="MFS"/>
</dbReference>
<feature type="domain" description="Major facilitator superfamily (MFS) profile" evidence="8">
    <location>
        <begin position="538"/>
        <end position="953"/>
    </location>
</feature>
<organism evidence="9 10">
    <name type="scientific">Verticillium longisporum</name>
    <name type="common">Verticillium dahliae var. longisporum</name>
    <dbReference type="NCBI Taxonomy" id="100787"/>
    <lineage>
        <taxon>Eukaryota</taxon>
        <taxon>Fungi</taxon>
        <taxon>Dikarya</taxon>
        <taxon>Ascomycota</taxon>
        <taxon>Pezizomycotina</taxon>
        <taxon>Sordariomycetes</taxon>
        <taxon>Hypocreomycetidae</taxon>
        <taxon>Glomerellales</taxon>
        <taxon>Plectosphaerellaceae</taxon>
        <taxon>Verticillium</taxon>
    </lineage>
</organism>
<reference evidence="10" key="1">
    <citation type="submission" date="2015-05" db="EMBL/GenBank/DDBJ databases">
        <authorList>
            <person name="Fogelqvist Johan"/>
        </authorList>
    </citation>
    <scope>NUCLEOTIDE SEQUENCE [LARGE SCALE GENOMIC DNA]</scope>
</reference>
<evidence type="ECO:0000256" key="2">
    <source>
        <dbReference type="ARBA" id="ARBA00022448"/>
    </source>
</evidence>
<feature type="transmembrane region" description="Helical" evidence="7">
    <location>
        <begin position="921"/>
        <end position="942"/>
    </location>
</feature>
<dbReference type="GO" id="GO:0022857">
    <property type="term" value="F:transmembrane transporter activity"/>
    <property type="evidence" value="ECO:0007669"/>
    <property type="project" value="InterPro"/>
</dbReference>
<evidence type="ECO:0000259" key="8">
    <source>
        <dbReference type="PROSITE" id="PS50850"/>
    </source>
</evidence>
<evidence type="ECO:0000256" key="1">
    <source>
        <dbReference type="ARBA" id="ARBA00004141"/>
    </source>
</evidence>
<feature type="transmembrane region" description="Helical" evidence="7">
    <location>
        <begin position="126"/>
        <end position="144"/>
    </location>
</feature>
<dbReference type="GO" id="GO:0016020">
    <property type="term" value="C:membrane"/>
    <property type="evidence" value="ECO:0007669"/>
    <property type="project" value="UniProtKB-SubCell"/>
</dbReference>
<evidence type="ECO:0000256" key="3">
    <source>
        <dbReference type="ARBA" id="ARBA00022692"/>
    </source>
</evidence>
<feature type="transmembrane region" description="Helical" evidence="7">
    <location>
        <begin position="665"/>
        <end position="685"/>
    </location>
</feature>
<keyword evidence="5 7" id="KW-0472">Membrane</keyword>
<feature type="transmembrane region" description="Helical" evidence="7">
    <location>
        <begin position="94"/>
        <end position="114"/>
    </location>
</feature>
<keyword evidence="4 7" id="KW-1133">Transmembrane helix</keyword>
<feature type="transmembrane region" description="Helical" evidence="7">
    <location>
        <begin position="258"/>
        <end position="279"/>
    </location>
</feature>
<dbReference type="EMBL" id="CVQI01006224">
    <property type="protein sequence ID" value="CRK15691.1"/>
    <property type="molecule type" value="Genomic_DNA"/>
</dbReference>
<dbReference type="PROSITE" id="PS50850">
    <property type="entry name" value="MFS"/>
    <property type="match status" value="1"/>
</dbReference>
<feature type="transmembrane region" description="Helical" evidence="7">
    <location>
        <begin position="634"/>
        <end position="653"/>
    </location>
</feature>
<dbReference type="InterPro" id="IPR036259">
    <property type="entry name" value="MFS_trans_sf"/>
</dbReference>
<dbReference type="InterPro" id="IPR020846">
    <property type="entry name" value="MFS_dom"/>
</dbReference>
<feature type="transmembrane region" description="Helical" evidence="7">
    <location>
        <begin position="413"/>
        <end position="433"/>
    </location>
</feature>
<proteinExistence type="predicted"/>
<feature type="transmembrane region" description="Helical" evidence="7">
    <location>
        <begin position="769"/>
        <end position="793"/>
    </location>
</feature>
<dbReference type="PANTHER" id="PTHR43791">
    <property type="entry name" value="PERMEASE-RELATED"/>
    <property type="match status" value="1"/>
</dbReference>
<feature type="transmembrane region" description="Helical" evidence="7">
    <location>
        <begin position="697"/>
        <end position="719"/>
    </location>
</feature>
<dbReference type="Proteomes" id="UP000045706">
    <property type="component" value="Unassembled WGS sequence"/>
</dbReference>
<sequence>MAAPGGKQLQDCVTMPPNDDAVVGAEKAVATDEDGSSGPATSGDEAEFQEGGYGWVVVCCVFLINAHTWGLNSSYAVFLAYYLNSGAFEGTSPITFAFVGGLSFSVALLVSPLTTLSIRRFGTKPTLGAGVIIQAAALIAASFSTEVWHLLLTQGIAFGIGMGLAFNATVGVVPQWFRRRRSFAAALSTGGSGFGGLIYSLATNAMIDNIGLAWAFRVLALLSLVVNGGCCLLVKDRNKAIGTVLTAFNWRLLRKVEFWLFVSWGFFSLFGYVIVIFSLPDYGQSVGFSASQGSLAAAILNLAQGIGRPLIGLASDRYGRINLCGISTLLAALSTLFLWTFTGQHFAGTIVYSLFGAFAGSLWPTVAPVGAEVVGIQLLPSVLSVFWLVLVFPATFAQPIALVIKQPGADGYLGVQLLTGFMYIISFISIQITDKQLRNRSDMATTGGNDISHSQGNGLNPDVNVGTGQVAPIDGHGDSAAPPYSQNDNFDPEKARAAKDSDSSSGKVEALERAPGADYEPVDKLTERGVLRKLDYRIIPMVMWVYLMNMMDRVNIGNARLFRMEEDLGLEGSEFQLAVSVLFVTYCLFETPSNMIIKKLQPARYLAGLTIAWGFIATFSAFVQNLGSLIACRLLLGLFEAGFFPGVVLYLSMFYGRRNLALRIAYFYSTAALSGVAGGLVAYGISFIDGAKGWSAWRWIILINGLPTIVTGFVIPFVLPNSPETAKFLTDEDRANLVRIHEAQLGRAHNLRNMVKSDVIDGLKDWTTWAYCFALFPMLTMLYSFVVFLPTIINLMGEWSAAEVQAMTVPVYAAGAIVYLLSARYSDITQKRGYFVMGALCSSIIGYAMLISGHSNAVSYAGCFFVSMGLFTSSGISFAWVPTNNPRYGKRAISTGLHLTIGNSSGVASPFLFVSTDAPRFIAGYAASMGMLVVSLCLNIALHLHFKRQNKLRDEGKQDHRMDGLSPLEIEALGEKSPRFRFAV</sequence>
<feature type="transmembrane region" description="Helical" evidence="7">
    <location>
        <begin position="857"/>
        <end position="881"/>
    </location>
</feature>
<feature type="transmembrane region" description="Helical" evidence="7">
    <location>
        <begin position="893"/>
        <end position="915"/>
    </location>
</feature>
<evidence type="ECO:0000313" key="10">
    <source>
        <dbReference type="Proteomes" id="UP000045706"/>
    </source>
</evidence>
<name>A0A0G4L146_VERLO</name>
<dbReference type="FunFam" id="1.20.1250.20:FF:000057">
    <property type="entry name" value="MFS general substrate transporter"/>
    <property type="match status" value="1"/>
</dbReference>
<feature type="transmembrane region" description="Helical" evidence="7">
    <location>
        <begin position="603"/>
        <end position="622"/>
    </location>
</feature>